<feature type="chain" id="PRO_5031502465" evidence="1">
    <location>
        <begin position="24"/>
        <end position="284"/>
    </location>
</feature>
<protein>
    <submittedName>
        <fullName evidence="2">Uncharacterized protein</fullName>
    </submittedName>
</protein>
<reference evidence="2 3" key="1">
    <citation type="submission" date="2020-06" db="EMBL/GenBank/DDBJ databases">
        <title>Halomonas sp. QX-1 draft genome sequence.</title>
        <authorList>
            <person name="Qiu X."/>
        </authorList>
    </citation>
    <scope>NUCLEOTIDE SEQUENCE [LARGE SCALE GENOMIC DNA]</scope>
    <source>
        <strain evidence="2 3">QX-1</strain>
    </source>
</reference>
<dbReference type="EMBL" id="JABWCV010000005">
    <property type="protein sequence ID" value="NVF13787.1"/>
    <property type="molecule type" value="Genomic_DNA"/>
</dbReference>
<keyword evidence="1" id="KW-0732">Signal</keyword>
<organism evidence="2 3">
    <name type="scientific">Vreelandella maris</name>
    <dbReference type="NCBI Taxonomy" id="2729617"/>
    <lineage>
        <taxon>Bacteria</taxon>
        <taxon>Pseudomonadati</taxon>
        <taxon>Pseudomonadota</taxon>
        <taxon>Gammaproteobacteria</taxon>
        <taxon>Oceanospirillales</taxon>
        <taxon>Halomonadaceae</taxon>
        <taxon>Vreelandella</taxon>
    </lineage>
</organism>
<feature type="signal peptide" evidence="1">
    <location>
        <begin position="1"/>
        <end position="23"/>
    </location>
</feature>
<accession>A0A7Y6RB77</accession>
<evidence type="ECO:0000313" key="2">
    <source>
        <dbReference type="EMBL" id="NVF13787.1"/>
    </source>
</evidence>
<dbReference type="RefSeq" id="WP_176302855.1">
    <property type="nucleotide sequence ID" value="NZ_JABWCV010000005.1"/>
</dbReference>
<sequence length="284" mass="32523">MRLANFLILLVFILLTSISVVFAQVQLQHPDQFYTNGDKTDGWSRDSEKRLRSTFWFAKNPENSLEYQQQIVIVYDEAPDKAYYFDSTTKKFIGRFDLASEQYSLLRPEYRRGRIDDIDESWFPPPSNLPTIGEMFEPPPVCVQENFLCLIEADNDISPTTVVRPSPVKMMMPPPTAQFPRLHESSWDTSYTIDDGSRIRARVEFKGSRGAYRLADSEAVGALSNIQYSSGQDAISIAGQWSLSNNGGYFLFSVPKDNMDVFWGEWGFARNSIYGTWSGIRRPR</sequence>
<gene>
    <name evidence="2" type="ORF">HUO07_06340</name>
</gene>
<comment type="caution">
    <text evidence="2">The sequence shown here is derived from an EMBL/GenBank/DDBJ whole genome shotgun (WGS) entry which is preliminary data.</text>
</comment>
<proteinExistence type="predicted"/>
<keyword evidence="3" id="KW-1185">Reference proteome</keyword>
<dbReference type="AlphaFoldDB" id="A0A7Y6RB77"/>
<evidence type="ECO:0000313" key="3">
    <source>
        <dbReference type="Proteomes" id="UP000589984"/>
    </source>
</evidence>
<dbReference type="Proteomes" id="UP000589984">
    <property type="component" value="Unassembled WGS sequence"/>
</dbReference>
<evidence type="ECO:0000256" key="1">
    <source>
        <dbReference type="SAM" id="SignalP"/>
    </source>
</evidence>
<name>A0A7Y6RB77_9GAMM</name>